<dbReference type="GeneID" id="39734384"/>
<dbReference type="VEuPathDB" id="PlasmoDB:PRELSG_0113400"/>
<gene>
    <name evidence="2" type="ORF">PRELSG_0113400</name>
</gene>
<feature type="region of interest" description="Disordered" evidence="1">
    <location>
        <begin position="954"/>
        <end position="983"/>
    </location>
</feature>
<name>A0A1J1H1D2_PLARL</name>
<keyword evidence="3" id="KW-1185">Reference proteome</keyword>
<accession>A0A1J1H1D2</accession>
<dbReference type="KEGG" id="prel:PRELSG_0113400"/>
<feature type="compositionally biased region" description="Basic and acidic residues" evidence="1">
    <location>
        <begin position="971"/>
        <end position="983"/>
    </location>
</feature>
<dbReference type="EMBL" id="LN835296">
    <property type="protein sequence ID" value="CRG98484.1"/>
    <property type="molecule type" value="Genomic_DNA"/>
</dbReference>
<sequence>MIRYNINNNEMPKEVFNKNTNKNQSQLYTVSKLTFNNLEKKKNKIYEKDNKNAILVSKIKFNKRESVSGEEKNVKYIKKNKEVTTSNQINRTDNFINTPENVKTKNVSRDKSYNIEKKVNEHTQLCSENDNNNNNNNIIPTSNMNNLLNFIDLKNSSYLIKNNIFDLKEGKIPICELGKKIYKKSELLSNLKKIDNSSKISGKQNKKIVCELKMKTNEDNYMKEENKYIRNESSFDSCNNYITYQGNNNNNNIDTNNICIRQGKFTNNINYDEKKKKNDEYYFIKKSDISSNILNEKNIRVKLKDKVTTKNNSNYLYMNDNNNKNYSYKNMSNRKNCNNKINTSSFEHKKLNETKVFFPDKNNLEKKKKKKLELNKNVNIKSKYMTKVPKQINYEVNKMGKKNLIRNYSKKKSAVNKKLHVKNSENINKKKGNIQINLTNILQTYKNSLERREKGKDIKVNNIVKDCIYKKKDIFNNFINKKIKDNNVEDYTYVKYNFNNDELSKKDKIKCKDTHIYAYSVKQNDDENNSFLNFDKNEKKSFVDNECGMNLSKICFNFKDKIMNEKSYTPNIVEQKEKIENNNIFHYNNSIENVNKIDKNINNISYSNNNYIKQGHDINFVNYDNNTEFINENVNSSNILRKKRSKSVNYVKENKIFNSLIVTNEFRIKLCYSNNYVDFKKLNYNNIYEENKDANAFFPIKHDSFLSSSDLFLISIDSDKTKSNNVQQKKNSHINLNDFNNITDNFKQEIFHNSYFADINTSYSNSLNINENKEKFNLLHGSIINECNFNENTEKESSIYKDGTVVDKKNNEENTIILSIANKTKAEENYDNEKLHIGNCFDLVENNFKNKKEKKKYYEGKELCVSDRVLNNSRIINLNIFREIIDERYLGDTTPEKTKFNDKSLLLKKKECKNNCTDIIENDNLSVNYILHANECSTSEILEYNKKSLENTKRNILSNNKKKKKKKKLKCKDGKKKEKRISNKMKEKTKCDKKEFVKNTNNDSILEKKNDFLLLNTEKIKNMSTFNLKKEMNSTLKAKGSDNVVSKSFNLSKKDNNKKKKKINTDKSKSCKVKGRNNLTNDYKKNNNVLSLNLTNLTNRKKEKRKLVKKIKINKDNNYINNEKVKDDIIIKLTDKSSDIIDINLKGKKKKKKKNLITEKMEIKELHNYLNLTKNRESNKKINFIVNKNNKEMILNDYLKEVNGKNKNMILSSMGNYKNIKKNKTQKINKNKLKENYLTLKDKGLLMKYQNSSLIEKENKITKNMAKKNIYEVHNNIKFKGKNQIHQFSILKLLISKKNKKDIIKIEKKKKIISSFKTGLCNTKKWSKHKGKNSIFYKRKLEKKSFGDHFNHKNNLKKYNSKFTFNNNIIKLSKFNLKDNCEIVSVKSEISNSKEKKYSQNNFKNNEKATNEKIFFDMNCLQNIMDRINFKDNSDDSCFCKNLKSKEEKQINILNICYNNNLSINYIERNKEKINYKKSLENINENSNINYKKKKLKNKININKVIKKVNRKKKKKSPQKKPISVYVYNEKKKQLLFNSPKIFNSSLIENTFSNNSLKKKYQYLSLGNKRSEFSYYLDENLRKKKNVVEKEQGHKKKIEVKNVEYEKKLNKEKDLENILNKNNSEEIDKKSNSFSKKNILYNENIENNFTLENNTFLNFQMKDNLSTKIHSNKISLKHIEQTYGNSLHKNTVYEKSPPKKLHSYINENKENALKKKDSKENNIEETKNKNRGMITYLMKSNNKFFENTVKSNLCIGEYNEDLEKLFFSNYEDNFRYKSENLNSVIKQNNLNKIKICKNNCTHKKEKCHNLISSNNVNNNINEKYDIYNNSDANNNYSNKKNNSNKINSNYNNTNSTTIANNSSNIFINNEHIDKDIKENKLKIYSKDLKYDLKNETNKSLKKSPSIALNFERFVINHRINEISFKKNINNDLTEKKEKNIYKNEIKSFPYDKKEKTQEERIRKGVKTNLKNMFPVEKEKYLCYSNNVNIRKINRDYINFKKSNLTNNKNFEIKKYSFGVKKVKDIYNDKIFCSNFFFSNTPKHNTLNINETSMIKTLTIKDFLSNTIKEIKKKKSIFRTVSMNNIYRNIFPKNNFFNLNKKDNNLNKIENKKNSKRSTSTLIINNYKSIPYKLNKAKSLIYMQSNIKNINENGDNKNINDKFTKKRNYINTNILKFPDDKNFMYSFNLNNKNIYKKQLKEKITFKKNEFCTNEKIQRNKSVNVGSNFNILKKNVENNYNKTDNLYNHHKTHLFKKIKSLTFFKTNEKIHSNLNKNINEIILQKSCLIKNKNRNEHKKIKKCFSLLNENLNRKCSITSINLIKSEKVNKKNFLSSSCFLFESTLKNNKNNSEYKNKSNESKNINRYRSYTNNVCSSKSINNKKYINIDYIFKKNRSYFSKGQTPLSHL</sequence>
<evidence type="ECO:0000313" key="3">
    <source>
        <dbReference type="Proteomes" id="UP000220158"/>
    </source>
</evidence>
<organism evidence="2 3">
    <name type="scientific">Plasmodium relictum</name>
    <dbReference type="NCBI Taxonomy" id="85471"/>
    <lineage>
        <taxon>Eukaryota</taxon>
        <taxon>Sar</taxon>
        <taxon>Alveolata</taxon>
        <taxon>Apicomplexa</taxon>
        <taxon>Aconoidasida</taxon>
        <taxon>Haemosporida</taxon>
        <taxon>Plasmodiidae</taxon>
        <taxon>Plasmodium</taxon>
        <taxon>Plasmodium (Haemamoeba)</taxon>
    </lineage>
</organism>
<proteinExistence type="predicted"/>
<protein>
    <submittedName>
        <fullName evidence="2">Uncharacterized protein</fullName>
    </submittedName>
</protein>
<dbReference type="OrthoDB" id="372732at2759"/>
<evidence type="ECO:0000313" key="2">
    <source>
        <dbReference type="EMBL" id="CRG98484.1"/>
    </source>
</evidence>
<feature type="compositionally biased region" description="Basic residues" evidence="1">
    <location>
        <begin position="960"/>
        <end position="970"/>
    </location>
</feature>
<dbReference type="Proteomes" id="UP000220158">
    <property type="component" value="Chromosome 1"/>
</dbReference>
<reference evidence="2 3" key="1">
    <citation type="submission" date="2015-04" db="EMBL/GenBank/DDBJ databases">
        <authorList>
            <consortium name="Pathogen Informatics"/>
        </authorList>
    </citation>
    <scope>NUCLEOTIDE SEQUENCE [LARGE SCALE GENOMIC DNA]</scope>
    <source>
        <strain evidence="2 3">SGS1</strain>
    </source>
</reference>
<dbReference type="RefSeq" id="XP_028531494.1">
    <property type="nucleotide sequence ID" value="XM_028679356.1"/>
</dbReference>
<evidence type="ECO:0000256" key="1">
    <source>
        <dbReference type="SAM" id="MobiDB-lite"/>
    </source>
</evidence>
<dbReference type="OMA" id="ILHANEC"/>